<dbReference type="Gramene" id="ABO95696">
    <property type="protein sequence ID" value="ABO95696"/>
    <property type="gene ID" value="OSTLU_30938"/>
</dbReference>
<accession>A4RVD6</accession>
<name>A4RVD6_OSTLU</name>
<dbReference type="RefSeq" id="XP_001417403.1">
    <property type="nucleotide sequence ID" value="XM_001417366.1"/>
</dbReference>
<dbReference type="EMBL" id="CP000584">
    <property type="protein sequence ID" value="ABO95696.1"/>
    <property type="molecule type" value="Genomic_DNA"/>
</dbReference>
<dbReference type="KEGG" id="olu:OSTLU_30938"/>
<sequence>MTREDDGARVTTRAGERASLLAREDVEHGVDADGAVASSNAGARKALVGALFGLALICLGASVNSRATALPSLGSAPKLTLPIYIMGDGKKGSEDATKIAKAYAWLSGLLKTQSGMSEHEIGRVINFQQATFPSRWPETHEVAVAATSRIDPDSLEKIAFVGGAAFDNPDDCGRACGSQLSHHTGCLLTHMAVWNRVIDSDDDTFVLWESDGATLNAVHPLDYPKLREHVPDDFDIVWLKPDDHSNGQLIKRFKSAAKGLWDPTMDSRLINGNDVYLYKFDKACNWAGTPSYMMSRKGAKKIMKFIKEAEFADMIDAWLSRHCITRCDDPKVCLNLNCYIAGNLKVPKGALGGYVPDWYDVEDDEDVREVDSRIVSMMDDTSKFNQLGCKHSKSYEGFVPTAWEGGYGITDNSVVCDCWHTPKDGTFDFCDAKLKYPVEAQKAQRGEATLGGTNEGGTRETIMGSYERGFRARMALLDWPLGSHQRQD</sequence>
<gene>
    <name evidence="1" type="ORF">OSTLU_30938</name>
</gene>
<dbReference type="HOGENOM" id="CLU_559471_0_0_1"/>
<organism evidence="1 2">
    <name type="scientific">Ostreococcus lucimarinus (strain CCE9901)</name>
    <dbReference type="NCBI Taxonomy" id="436017"/>
    <lineage>
        <taxon>Eukaryota</taxon>
        <taxon>Viridiplantae</taxon>
        <taxon>Chlorophyta</taxon>
        <taxon>Mamiellophyceae</taxon>
        <taxon>Mamiellales</taxon>
        <taxon>Bathycoccaceae</taxon>
        <taxon>Ostreococcus</taxon>
    </lineage>
</organism>
<proteinExistence type="predicted"/>
<dbReference type="AlphaFoldDB" id="A4RVD6"/>
<reference evidence="1 2" key="1">
    <citation type="journal article" date="2007" name="Proc. Natl. Acad. Sci. U.S.A.">
        <title>The tiny eukaryote Ostreococcus provides genomic insights into the paradox of plankton speciation.</title>
        <authorList>
            <person name="Palenik B."/>
            <person name="Grimwood J."/>
            <person name="Aerts A."/>
            <person name="Rouze P."/>
            <person name="Salamov A."/>
            <person name="Putnam N."/>
            <person name="Dupont C."/>
            <person name="Jorgensen R."/>
            <person name="Derelle E."/>
            <person name="Rombauts S."/>
            <person name="Zhou K."/>
            <person name="Otillar R."/>
            <person name="Merchant S.S."/>
            <person name="Podell S."/>
            <person name="Gaasterland T."/>
            <person name="Napoli C."/>
            <person name="Gendler K."/>
            <person name="Manuell A."/>
            <person name="Tai V."/>
            <person name="Vallon O."/>
            <person name="Piganeau G."/>
            <person name="Jancek S."/>
            <person name="Heijde M."/>
            <person name="Jabbari K."/>
            <person name="Bowler C."/>
            <person name="Lohr M."/>
            <person name="Robbens S."/>
            <person name="Werner G."/>
            <person name="Dubchak I."/>
            <person name="Pazour G.J."/>
            <person name="Ren Q."/>
            <person name="Paulsen I."/>
            <person name="Delwiche C."/>
            <person name="Schmutz J."/>
            <person name="Rokhsar D."/>
            <person name="Van de Peer Y."/>
            <person name="Moreau H."/>
            <person name="Grigoriev I.V."/>
        </authorList>
    </citation>
    <scope>NUCLEOTIDE SEQUENCE [LARGE SCALE GENOMIC DNA]</scope>
    <source>
        <strain evidence="1 2">CCE9901</strain>
    </source>
</reference>
<evidence type="ECO:0000313" key="2">
    <source>
        <dbReference type="Proteomes" id="UP000001568"/>
    </source>
</evidence>
<dbReference type="GeneID" id="5001193"/>
<evidence type="ECO:0000313" key="1">
    <source>
        <dbReference type="EMBL" id="ABO95696.1"/>
    </source>
</evidence>
<dbReference type="Proteomes" id="UP000001568">
    <property type="component" value="Chromosome 4"/>
</dbReference>
<dbReference type="OMA" id="CLLTHMA"/>
<protein>
    <submittedName>
        <fullName evidence="1">Uncharacterized protein</fullName>
    </submittedName>
</protein>
<keyword evidence="2" id="KW-1185">Reference proteome</keyword>